<evidence type="ECO:0000313" key="1">
    <source>
        <dbReference type="EMBL" id="MFD1736361.1"/>
    </source>
</evidence>
<keyword evidence="2" id="KW-1185">Reference proteome</keyword>
<evidence type="ECO:0000313" key="2">
    <source>
        <dbReference type="Proteomes" id="UP001597214"/>
    </source>
</evidence>
<reference evidence="2" key="1">
    <citation type="journal article" date="2019" name="Int. J. Syst. Evol. Microbiol.">
        <title>The Global Catalogue of Microorganisms (GCM) 10K type strain sequencing project: providing services to taxonomists for standard genome sequencing and annotation.</title>
        <authorList>
            <consortium name="The Broad Institute Genomics Platform"/>
            <consortium name="The Broad Institute Genome Sequencing Center for Infectious Disease"/>
            <person name="Wu L."/>
            <person name="Ma J."/>
        </authorList>
    </citation>
    <scope>NUCLEOTIDE SEQUENCE [LARGE SCALE GENOMIC DNA]</scope>
    <source>
        <strain evidence="2">CCUG 49339</strain>
    </source>
</reference>
<gene>
    <name evidence="1" type="ORF">ACFSCX_07265</name>
</gene>
<comment type="caution">
    <text evidence="1">The sequence shown here is derived from an EMBL/GenBank/DDBJ whole genome shotgun (WGS) entry which is preliminary data.</text>
</comment>
<dbReference type="Proteomes" id="UP001597214">
    <property type="component" value="Unassembled WGS sequence"/>
</dbReference>
<protein>
    <recommendedName>
        <fullName evidence="3">DUF218 domain-containing protein</fullName>
    </recommendedName>
</protein>
<proteinExistence type="predicted"/>
<sequence>MVTNSYHMKRLHLTLKTYMPNWIKFTLCPAHDGITKLDNWFLSEKGRIRVEAEAEKVIKYVKQGALCDDAFSFHIENY</sequence>
<organism evidence="1 2">
    <name type="scientific">Bacillus salitolerans</name>
    <dbReference type="NCBI Taxonomy" id="1437434"/>
    <lineage>
        <taxon>Bacteria</taxon>
        <taxon>Bacillati</taxon>
        <taxon>Bacillota</taxon>
        <taxon>Bacilli</taxon>
        <taxon>Bacillales</taxon>
        <taxon>Bacillaceae</taxon>
        <taxon>Bacillus</taxon>
    </lineage>
</organism>
<dbReference type="EMBL" id="JBHUEM010000007">
    <property type="protein sequence ID" value="MFD1736361.1"/>
    <property type="molecule type" value="Genomic_DNA"/>
</dbReference>
<name>A0ABW4LPE7_9BACI</name>
<evidence type="ECO:0008006" key="3">
    <source>
        <dbReference type="Google" id="ProtNLM"/>
    </source>
</evidence>
<dbReference type="RefSeq" id="WP_377927510.1">
    <property type="nucleotide sequence ID" value="NZ_JBHUEM010000007.1"/>
</dbReference>
<accession>A0ABW4LPE7</accession>